<evidence type="ECO:0000313" key="3">
    <source>
        <dbReference type="Proteomes" id="UP000489600"/>
    </source>
</evidence>
<dbReference type="AlphaFoldDB" id="A0A565ASG8"/>
<dbReference type="EMBL" id="CABITT030000001">
    <property type="protein sequence ID" value="VVA92331.1"/>
    <property type="molecule type" value="Genomic_DNA"/>
</dbReference>
<dbReference type="GO" id="GO:0003883">
    <property type="term" value="F:CTP synthase activity"/>
    <property type="evidence" value="ECO:0007669"/>
    <property type="project" value="InterPro"/>
</dbReference>
<keyword evidence="3" id="KW-1185">Reference proteome</keyword>
<dbReference type="OrthoDB" id="1739076at2759"/>
<dbReference type="SUPFAM" id="SSF52540">
    <property type="entry name" value="P-loop containing nucleoside triphosphate hydrolases"/>
    <property type="match status" value="1"/>
</dbReference>
<dbReference type="InterPro" id="IPR017456">
    <property type="entry name" value="CTP_synthase_N"/>
</dbReference>
<evidence type="ECO:0000313" key="2">
    <source>
        <dbReference type="EMBL" id="VVA92331.1"/>
    </source>
</evidence>
<protein>
    <recommendedName>
        <fullName evidence="1">CTP synthase N-terminal domain-containing protein</fullName>
    </recommendedName>
</protein>
<evidence type="ECO:0000259" key="1">
    <source>
        <dbReference type="Pfam" id="PF06418"/>
    </source>
</evidence>
<reference evidence="2" key="1">
    <citation type="submission" date="2019-07" db="EMBL/GenBank/DDBJ databases">
        <authorList>
            <person name="Dittberner H."/>
        </authorList>
    </citation>
    <scope>NUCLEOTIDE SEQUENCE [LARGE SCALE GENOMIC DNA]</scope>
</reference>
<gene>
    <name evidence="2" type="ORF">ANE_LOCUS2776</name>
</gene>
<dbReference type="GO" id="GO:0019856">
    <property type="term" value="P:pyrimidine nucleobase biosynthetic process"/>
    <property type="evidence" value="ECO:0007669"/>
    <property type="project" value="TreeGrafter"/>
</dbReference>
<sequence length="298" mass="33833">MHYSATNSSLLGYKLFIILRKRQSYPYLDPHAGTISPFEHVKLLFLDDRGKVDLNLENYERFLDIKLTRDSNINTEKSYLHVLAKERKWDYLAKTVREVAIIFVDGEEGPPDVCVIELGETIIGDIESAPFTVSEQRADADFRDHPTGGENDLSFQLPRASIYFISKPLLPRGSHAHDGSSQGIPVFLSLLLQGEKKRENQCKLDTLHALYNLCTYSPNNPTLLLSGIIKKRPSPGIDRFCLWIEKSLAVLLNLASSQEGREDRISSPRLMISRFLPCVLMHGKRIKRHKANTSGYCF</sequence>
<dbReference type="Proteomes" id="UP000489600">
    <property type="component" value="Unassembled WGS sequence"/>
</dbReference>
<dbReference type="InterPro" id="IPR004468">
    <property type="entry name" value="CTP_synthase"/>
</dbReference>
<dbReference type="GO" id="GO:0006241">
    <property type="term" value="P:CTP biosynthetic process"/>
    <property type="evidence" value="ECO:0007669"/>
    <property type="project" value="TreeGrafter"/>
</dbReference>
<comment type="caution">
    <text evidence="2">The sequence shown here is derived from an EMBL/GenBank/DDBJ whole genome shotgun (WGS) entry which is preliminary data.</text>
</comment>
<organism evidence="2 3">
    <name type="scientific">Arabis nemorensis</name>
    <dbReference type="NCBI Taxonomy" id="586526"/>
    <lineage>
        <taxon>Eukaryota</taxon>
        <taxon>Viridiplantae</taxon>
        <taxon>Streptophyta</taxon>
        <taxon>Embryophyta</taxon>
        <taxon>Tracheophyta</taxon>
        <taxon>Spermatophyta</taxon>
        <taxon>Magnoliopsida</taxon>
        <taxon>eudicotyledons</taxon>
        <taxon>Gunneridae</taxon>
        <taxon>Pentapetalae</taxon>
        <taxon>rosids</taxon>
        <taxon>malvids</taxon>
        <taxon>Brassicales</taxon>
        <taxon>Brassicaceae</taxon>
        <taxon>Arabideae</taxon>
        <taxon>Arabis</taxon>
    </lineage>
</organism>
<accession>A0A565ASG8</accession>
<feature type="domain" description="CTP synthase N-terminal" evidence="1">
    <location>
        <begin position="25"/>
        <end position="136"/>
    </location>
</feature>
<dbReference type="GO" id="GO:0042802">
    <property type="term" value="F:identical protein binding"/>
    <property type="evidence" value="ECO:0007669"/>
    <property type="project" value="TreeGrafter"/>
</dbReference>
<dbReference type="InterPro" id="IPR027417">
    <property type="entry name" value="P-loop_NTPase"/>
</dbReference>
<proteinExistence type="predicted"/>
<dbReference type="PANTHER" id="PTHR11550">
    <property type="entry name" value="CTP SYNTHASE"/>
    <property type="match status" value="1"/>
</dbReference>
<dbReference type="Gene3D" id="3.40.50.300">
    <property type="entry name" value="P-loop containing nucleotide triphosphate hydrolases"/>
    <property type="match status" value="1"/>
</dbReference>
<dbReference type="PANTHER" id="PTHR11550:SF34">
    <property type="entry name" value="CTP SYNTHASE"/>
    <property type="match status" value="1"/>
</dbReference>
<name>A0A565ASG8_9BRAS</name>
<dbReference type="Pfam" id="PF06418">
    <property type="entry name" value="CTP_synth_N"/>
    <property type="match status" value="1"/>
</dbReference>